<keyword evidence="1" id="KW-0812">Transmembrane</keyword>
<dbReference type="AlphaFoldDB" id="A0A0L7KKT3"/>
<proteinExistence type="predicted"/>
<name>A0A0L7KKT3_PLAFX</name>
<dbReference type="EMBL" id="GG700893">
    <property type="protein sequence ID" value="KOB63978.1"/>
    <property type="molecule type" value="Genomic_DNA"/>
</dbReference>
<keyword evidence="1" id="KW-1133">Transmembrane helix</keyword>
<evidence type="ECO:0000313" key="2">
    <source>
        <dbReference type="EMBL" id="KOB63978.1"/>
    </source>
</evidence>
<reference evidence="2 3" key="1">
    <citation type="submission" date="2006-03" db="EMBL/GenBank/DDBJ databases">
        <title>Annotation of Plasmodium falciparum HB3.</title>
        <authorList>
            <consortium name="The Broad Institute Genome Sequencing Platform"/>
            <person name="Volkman S.K."/>
            <person name="Neafsey D.E."/>
            <person name="Dash A.P."/>
            <person name="Chitnis C.E."/>
            <person name="Hartl D.L."/>
            <person name="Young S.K."/>
            <person name="Zeng Q."/>
            <person name="Koehrsen M."/>
            <person name="Alvarado L."/>
            <person name="Berlin A."/>
            <person name="Borenstein D."/>
            <person name="Chapman S.B."/>
            <person name="Chen Z."/>
            <person name="Engels R."/>
            <person name="Freedman E."/>
            <person name="Gellesch M."/>
            <person name="Goldberg J."/>
            <person name="Griggs A."/>
            <person name="Gujja S."/>
            <person name="Heilman E.R."/>
            <person name="Heiman D.I."/>
            <person name="Howarth C."/>
            <person name="Jen D."/>
            <person name="Larson L."/>
            <person name="Mehta T."/>
            <person name="Neiman D."/>
            <person name="Park D."/>
            <person name="Pearson M."/>
            <person name="Roberts A."/>
            <person name="Saif S."/>
            <person name="Shea T."/>
            <person name="Shenoy N."/>
            <person name="Sisk P."/>
            <person name="Stolte C."/>
            <person name="Sykes S."/>
            <person name="Walk T."/>
            <person name="White J."/>
            <person name="Yandava C."/>
            <person name="Haas B."/>
            <person name="Henn M.R."/>
            <person name="Nusbaum C."/>
            <person name="Birren B."/>
        </authorList>
    </citation>
    <scope>NUCLEOTIDE SEQUENCE [LARGE SCALE GENOMIC DNA]</scope>
    <source>
        <strain evidence="2">HB3</strain>
    </source>
</reference>
<sequence length="135" mass="15794">MCRFLTYHYILIFCIIIKNVFSFQPSQKVRIYHVNKIHSNNSINLNKTNISSNVKTYYSLRKNNIINFRKRKILAYATLKNQINNIIHGETDVTIFDKLLASISYILPTIDAIQVNIYIYICICVCYALGKYTTN</sequence>
<accession>A0A0L7KKT3</accession>
<evidence type="ECO:0000256" key="1">
    <source>
        <dbReference type="SAM" id="Phobius"/>
    </source>
</evidence>
<protein>
    <submittedName>
        <fullName evidence="2">Uncharacterized protein</fullName>
    </submittedName>
</protein>
<keyword evidence="1" id="KW-0472">Membrane</keyword>
<gene>
    <name evidence="2" type="ORF">PFHG_05393</name>
</gene>
<organism evidence="2 3">
    <name type="scientific">Plasmodium falciparum (isolate HB3)</name>
    <dbReference type="NCBI Taxonomy" id="137071"/>
    <lineage>
        <taxon>Eukaryota</taxon>
        <taxon>Sar</taxon>
        <taxon>Alveolata</taxon>
        <taxon>Apicomplexa</taxon>
        <taxon>Aconoidasida</taxon>
        <taxon>Haemosporida</taxon>
        <taxon>Plasmodiidae</taxon>
        <taxon>Plasmodium</taxon>
        <taxon>Plasmodium (Laverania)</taxon>
    </lineage>
</organism>
<dbReference type="OrthoDB" id="333677at2759"/>
<feature type="transmembrane region" description="Helical" evidence="1">
    <location>
        <begin position="6"/>
        <end position="23"/>
    </location>
</feature>
<reference evidence="3" key="2">
    <citation type="submission" date="2006-03" db="EMBL/GenBank/DDBJ databases">
        <title>The genome sequence of the Plasmodium falciparum HB3.</title>
        <authorList>
            <consortium name="The Broad Institute Genome Sequencing Platform"/>
            <person name="Birren B."/>
            <person name="Lander E."/>
            <person name="Galagan J."/>
            <person name="Nusbaum C."/>
            <person name="Devon K."/>
            <person name="Henn M."/>
            <person name="Jaffe D."/>
            <person name="Butler J."/>
            <person name="Alvarez P."/>
            <person name="Gnerre S."/>
            <person name="Grabherr M."/>
            <person name="Kleber M."/>
            <person name="Mauceli E."/>
            <person name="Brockman W."/>
            <person name="MacCallum I.A."/>
            <person name="Rounsley S."/>
            <person name="Young S."/>
            <person name="LaButti K."/>
            <person name="Pushparaj V."/>
            <person name="DeCaprio D."/>
            <person name="Crawford M."/>
            <person name="Koehrsen M."/>
            <person name="Engels R."/>
            <person name="Montgomery P."/>
            <person name="Pearson M."/>
            <person name="Howarth C."/>
            <person name="Larson L."/>
            <person name="Luoma S."/>
            <person name="White J."/>
            <person name="Kodira C."/>
            <person name="Zeng Q."/>
            <person name="Oleary S."/>
            <person name="Yandava C."/>
            <person name="Alvarado L."/>
            <person name="Wirth D."/>
            <person name="Volkman S."/>
            <person name="Hartl D."/>
        </authorList>
    </citation>
    <scope>NUCLEOTIDE SEQUENCE [LARGE SCALE GENOMIC DNA]</scope>
</reference>
<evidence type="ECO:0000313" key="3">
    <source>
        <dbReference type="Proteomes" id="UP000054289"/>
    </source>
</evidence>
<dbReference type="Proteomes" id="UP000054289">
    <property type="component" value="Unassembled WGS sequence"/>
</dbReference>
<feature type="non-terminal residue" evidence="2">
    <location>
        <position position="135"/>
    </location>
</feature>
<dbReference type="KEGG" id="pfh:PFHG_05393"/>